<dbReference type="InterPro" id="IPR004367">
    <property type="entry name" value="Cyclin_C-dom"/>
</dbReference>
<evidence type="ECO:0000256" key="4">
    <source>
        <dbReference type="ARBA" id="ARBA00023306"/>
    </source>
</evidence>
<dbReference type="AlphaFoldDB" id="A0AAQ3K329"/>
<evidence type="ECO:0000256" key="2">
    <source>
        <dbReference type="ARBA" id="ARBA00022618"/>
    </source>
</evidence>
<dbReference type="InterPro" id="IPR036915">
    <property type="entry name" value="Cyclin-like_sf"/>
</dbReference>
<keyword evidence="2" id="KW-0132">Cell division</keyword>
<keyword evidence="4" id="KW-0131">Cell cycle</keyword>
<proteinExistence type="inferred from homology"/>
<evidence type="ECO:0000256" key="5">
    <source>
        <dbReference type="RuleBase" id="RU000383"/>
    </source>
</evidence>
<dbReference type="PROSITE" id="PS00292">
    <property type="entry name" value="CYCLINS"/>
    <property type="match status" value="1"/>
</dbReference>
<dbReference type="InterPro" id="IPR048258">
    <property type="entry name" value="Cyclins_cyclin-box"/>
</dbReference>
<dbReference type="InterPro" id="IPR006671">
    <property type="entry name" value="Cyclin_N"/>
</dbReference>
<dbReference type="Gene3D" id="1.10.472.10">
    <property type="entry name" value="Cyclin-like"/>
    <property type="match status" value="2"/>
</dbReference>
<dbReference type="Proteomes" id="UP001327560">
    <property type="component" value="Chromosome 3"/>
</dbReference>
<dbReference type="FunFam" id="1.10.472.10:FF:000040">
    <property type="entry name" value="D6-type cyclin"/>
    <property type="match status" value="1"/>
</dbReference>
<dbReference type="Pfam" id="PF02984">
    <property type="entry name" value="Cyclin_C"/>
    <property type="match status" value="1"/>
</dbReference>
<dbReference type="CDD" id="cd20544">
    <property type="entry name" value="CYCLIN_AtCycD-like_rpt2"/>
    <property type="match status" value="1"/>
</dbReference>
<dbReference type="CDD" id="cd20543">
    <property type="entry name" value="CYCLIN_AtCycD-like_rpt1"/>
    <property type="match status" value="1"/>
</dbReference>
<sequence length="452" mass="51617">MRFWVSEPLPLARCFTQRPEFGLHWSGSPTSVPITGSSVLNDQDLVFTSLACWLPRRYLTHHSRFHITLLSLIHSHYKEAILGSRKQNLNLFWLPPVFDLSAMGVSYKCASSILLCPEDTNSILGFEEEEGFIEQVDLCWFPQKMNDFYRNIMMDFTLQSEDCIALLMEREAQHLPQADYTKRLLMGHFDMAVRSDAIDWIQKVHVHHKFGPLTAYVSVNYLDRFLSCCEIQQGKAWMTQLLSVACLSLAVKVEETHIPLSMDLQACEPKHVFDAKTIQRMELLVLSTLKWRMQVVTPFSFIHYFLCTFRNGNLPNNSSISHSVDLILKTIGVVDFLEFRPSEIAAAVALSVLNETKFLYTEKSLDFFIHVKKERVLRCHKVIQEMTLMEKKAYNKNSNPSIPAVPKSPIGVLDSACLSSESGDITAESHGISYHHLSPAAKRRKLNRLSTS</sequence>
<dbReference type="SMART" id="SM00385">
    <property type="entry name" value="CYCLIN"/>
    <property type="match status" value="1"/>
</dbReference>
<dbReference type="PANTHER" id="PTHR10177">
    <property type="entry name" value="CYCLINS"/>
    <property type="match status" value="1"/>
</dbReference>
<feature type="domain" description="Cyclin C-terminal" evidence="7">
    <location>
        <begin position="296"/>
        <end position="421"/>
    </location>
</feature>
<evidence type="ECO:0000259" key="7">
    <source>
        <dbReference type="SMART" id="SM01332"/>
    </source>
</evidence>
<gene>
    <name evidence="8" type="ORF">Cni_G09833</name>
</gene>
<dbReference type="GO" id="GO:0051301">
    <property type="term" value="P:cell division"/>
    <property type="evidence" value="ECO:0007669"/>
    <property type="project" value="UniProtKB-KW"/>
</dbReference>
<evidence type="ECO:0000259" key="6">
    <source>
        <dbReference type="SMART" id="SM00385"/>
    </source>
</evidence>
<protein>
    <recommendedName>
        <fullName evidence="10">Cyclin N-terminal domain-containing protein</fullName>
    </recommendedName>
</protein>
<evidence type="ECO:0000256" key="1">
    <source>
        <dbReference type="ARBA" id="ARBA00009065"/>
    </source>
</evidence>
<dbReference type="InterPro" id="IPR013763">
    <property type="entry name" value="Cyclin-like_dom"/>
</dbReference>
<evidence type="ECO:0000256" key="3">
    <source>
        <dbReference type="ARBA" id="ARBA00023127"/>
    </source>
</evidence>
<dbReference type="FunFam" id="1.10.472.10:FF:000034">
    <property type="entry name" value="D2/4-type cyclin"/>
    <property type="match status" value="1"/>
</dbReference>
<name>A0AAQ3K329_9LILI</name>
<comment type="similarity">
    <text evidence="1">Belongs to the cyclin family. Cyclin D subfamily.</text>
</comment>
<accession>A0AAQ3K329</accession>
<dbReference type="Pfam" id="PF00134">
    <property type="entry name" value="Cyclin_N"/>
    <property type="match status" value="1"/>
</dbReference>
<dbReference type="InterPro" id="IPR039361">
    <property type="entry name" value="Cyclin"/>
</dbReference>
<reference evidence="8 9" key="1">
    <citation type="submission" date="2023-10" db="EMBL/GenBank/DDBJ databases">
        <title>Chromosome-scale genome assembly provides insights into flower coloration mechanisms of Canna indica.</title>
        <authorList>
            <person name="Li C."/>
        </authorList>
    </citation>
    <scope>NUCLEOTIDE SEQUENCE [LARGE SCALE GENOMIC DNA]</scope>
    <source>
        <tissue evidence="8">Flower</tissue>
    </source>
</reference>
<evidence type="ECO:0008006" key="10">
    <source>
        <dbReference type="Google" id="ProtNLM"/>
    </source>
</evidence>
<evidence type="ECO:0000313" key="8">
    <source>
        <dbReference type="EMBL" id="WOL01119.1"/>
    </source>
</evidence>
<dbReference type="SMART" id="SM01332">
    <property type="entry name" value="Cyclin_C"/>
    <property type="match status" value="1"/>
</dbReference>
<keyword evidence="9" id="KW-1185">Reference proteome</keyword>
<evidence type="ECO:0000313" key="9">
    <source>
        <dbReference type="Proteomes" id="UP001327560"/>
    </source>
</evidence>
<dbReference type="SUPFAM" id="SSF47954">
    <property type="entry name" value="Cyclin-like"/>
    <property type="match status" value="2"/>
</dbReference>
<dbReference type="EMBL" id="CP136892">
    <property type="protein sequence ID" value="WOL01119.1"/>
    <property type="molecule type" value="Genomic_DNA"/>
</dbReference>
<keyword evidence="3 5" id="KW-0195">Cyclin</keyword>
<feature type="domain" description="Cyclin-like" evidence="6">
    <location>
        <begin position="199"/>
        <end position="287"/>
    </location>
</feature>
<organism evidence="8 9">
    <name type="scientific">Canna indica</name>
    <name type="common">Indian-shot</name>
    <dbReference type="NCBI Taxonomy" id="4628"/>
    <lineage>
        <taxon>Eukaryota</taxon>
        <taxon>Viridiplantae</taxon>
        <taxon>Streptophyta</taxon>
        <taxon>Embryophyta</taxon>
        <taxon>Tracheophyta</taxon>
        <taxon>Spermatophyta</taxon>
        <taxon>Magnoliopsida</taxon>
        <taxon>Liliopsida</taxon>
        <taxon>Zingiberales</taxon>
        <taxon>Cannaceae</taxon>
        <taxon>Canna</taxon>
    </lineage>
</organism>